<dbReference type="AlphaFoldDB" id="A0A0F9ADZ7"/>
<sequence>EFVSIPAGTFIMGSPMDETNRDKNEVQHKVKITKAFYMQTTEVTLGQWWSVMGKKFFGRRKGSKEMPVTKVSWHDAKRFINEINGPGGGGYRLPTEAEWEYASRAGSTTAFSWGDTIDCSKAMYGNNSKKSKECLGHVKSMGLEKDQPAPVKSYPPNRWGLYDMHGNVWEWNQDWYDAYPTTDIADPRGPESGIGRVRRGGSWFKHGHACRSANRNYAHPASKYQTTGFRLVWGEEKADIRKIDRWGVPDKEPER</sequence>
<gene>
    <name evidence="2" type="ORF">LCGC14_2583980</name>
</gene>
<feature type="non-terminal residue" evidence="2">
    <location>
        <position position="1"/>
    </location>
</feature>
<dbReference type="Gene3D" id="3.90.1580.10">
    <property type="entry name" value="paralog of FGE (formylglycine-generating enzyme)"/>
    <property type="match status" value="1"/>
</dbReference>
<reference evidence="2" key="1">
    <citation type="journal article" date="2015" name="Nature">
        <title>Complex archaea that bridge the gap between prokaryotes and eukaryotes.</title>
        <authorList>
            <person name="Spang A."/>
            <person name="Saw J.H."/>
            <person name="Jorgensen S.L."/>
            <person name="Zaremba-Niedzwiedzka K."/>
            <person name="Martijn J."/>
            <person name="Lind A.E."/>
            <person name="van Eijk R."/>
            <person name="Schleper C."/>
            <person name="Guy L."/>
            <person name="Ettema T.J."/>
        </authorList>
    </citation>
    <scope>NUCLEOTIDE SEQUENCE</scope>
</reference>
<proteinExistence type="predicted"/>
<dbReference type="Pfam" id="PF03781">
    <property type="entry name" value="FGE-sulfatase"/>
    <property type="match status" value="1"/>
</dbReference>
<dbReference type="InterPro" id="IPR051043">
    <property type="entry name" value="Sulfatase_Mod_Factor_Kinase"/>
</dbReference>
<dbReference type="SUPFAM" id="SSF56436">
    <property type="entry name" value="C-type lectin-like"/>
    <property type="match status" value="1"/>
</dbReference>
<organism evidence="2">
    <name type="scientific">marine sediment metagenome</name>
    <dbReference type="NCBI Taxonomy" id="412755"/>
    <lineage>
        <taxon>unclassified sequences</taxon>
        <taxon>metagenomes</taxon>
        <taxon>ecological metagenomes</taxon>
    </lineage>
</organism>
<dbReference type="InterPro" id="IPR005532">
    <property type="entry name" value="SUMF_dom"/>
</dbReference>
<evidence type="ECO:0000313" key="2">
    <source>
        <dbReference type="EMBL" id="KKL07640.1"/>
    </source>
</evidence>
<feature type="domain" description="Sulfatase-modifying factor enzyme-like" evidence="1">
    <location>
        <begin position="1"/>
        <end position="233"/>
    </location>
</feature>
<dbReference type="EMBL" id="LAZR01043204">
    <property type="protein sequence ID" value="KKL07640.1"/>
    <property type="molecule type" value="Genomic_DNA"/>
</dbReference>
<name>A0A0F9ADZ7_9ZZZZ</name>
<comment type="caution">
    <text evidence="2">The sequence shown here is derived from an EMBL/GenBank/DDBJ whole genome shotgun (WGS) entry which is preliminary data.</text>
</comment>
<dbReference type="InterPro" id="IPR016187">
    <property type="entry name" value="CTDL_fold"/>
</dbReference>
<protein>
    <recommendedName>
        <fullName evidence="1">Sulfatase-modifying factor enzyme-like domain-containing protein</fullName>
    </recommendedName>
</protein>
<accession>A0A0F9ADZ7</accession>
<dbReference type="PANTHER" id="PTHR23150">
    <property type="entry name" value="SULFATASE MODIFYING FACTOR 1, 2"/>
    <property type="match status" value="1"/>
</dbReference>
<dbReference type="PANTHER" id="PTHR23150:SF19">
    <property type="entry name" value="FORMYLGLYCINE-GENERATING ENZYME"/>
    <property type="match status" value="1"/>
</dbReference>
<dbReference type="InterPro" id="IPR042095">
    <property type="entry name" value="SUMF_sf"/>
</dbReference>
<evidence type="ECO:0000259" key="1">
    <source>
        <dbReference type="Pfam" id="PF03781"/>
    </source>
</evidence>
<dbReference type="GO" id="GO:0120147">
    <property type="term" value="F:formylglycine-generating oxidase activity"/>
    <property type="evidence" value="ECO:0007669"/>
    <property type="project" value="TreeGrafter"/>
</dbReference>